<evidence type="ECO:0000256" key="1">
    <source>
        <dbReference type="SAM" id="MobiDB-lite"/>
    </source>
</evidence>
<name>A0A367YTC0_9ACTN</name>
<dbReference type="Pfam" id="PF04230">
    <property type="entry name" value="PS_pyruv_trans"/>
    <property type="match status" value="1"/>
</dbReference>
<keyword evidence="4" id="KW-1185">Reference proteome</keyword>
<evidence type="ECO:0000313" key="3">
    <source>
        <dbReference type="EMBL" id="RCK69136.1"/>
    </source>
</evidence>
<dbReference type="AlphaFoldDB" id="A0A367YTC0"/>
<organism evidence="3 4">
    <name type="scientific">Desertihabitans brevis</name>
    <dbReference type="NCBI Taxonomy" id="2268447"/>
    <lineage>
        <taxon>Bacteria</taxon>
        <taxon>Bacillati</taxon>
        <taxon>Actinomycetota</taxon>
        <taxon>Actinomycetes</taxon>
        <taxon>Propionibacteriales</taxon>
        <taxon>Propionibacteriaceae</taxon>
        <taxon>Desertihabitans</taxon>
    </lineage>
</organism>
<feature type="region of interest" description="Disordered" evidence="1">
    <location>
        <begin position="1"/>
        <end position="22"/>
    </location>
</feature>
<dbReference type="EMBL" id="QOUI01000007">
    <property type="protein sequence ID" value="RCK69136.1"/>
    <property type="molecule type" value="Genomic_DNA"/>
</dbReference>
<gene>
    <name evidence="3" type="ORF">DT076_12385</name>
</gene>
<protein>
    <submittedName>
        <fullName evidence="3">Polysaccharide pyruvyl transferase family protein</fullName>
    </submittedName>
</protein>
<feature type="domain" description="Polysaccharide pyruvyl transferase" evidence="2">
    <location>
        <begin position="38"/>
        <end position="289"/>
    </location>
</feature>
<dbReference type="PANTHER" id="PTHR36836:SF1">
    <property type="entry name" value="COLANIC ACID BIOSYNTHESIS PROTEIN WCAK"/>
    <property type="match status" value="1"/>
</dbReference>
<reference evidence="3 4" key="1">
    <citation type="submission" date="2018-07" db="EMBL/GenBank/DDBJ databases">
        <title>Desertimonas flava gen. nov. sp. nov.</title>
        <authorList>
            <person name="Liu S."/>
        </authorList>
    </citation>
    <scope>NUCLEOTIDE SEQUENCE [LARGE SCALE GENOMIC DNA]</scope>
    <source>
        <strain evidence="3 4">16Sb5-5</strain>
    </source>
</reference>
<proteinExistence type="predicted"/>
<evidence type="ECO:0000313" key="4">
    <source>
        <dbReference type="Proteomes" id="UP000252770"/>
    </source>
</evidence>
<dbReference type="Proteomes" id="UP000252770">
    <property type="component" value="Unassembled WGS sequence"/>
</dbReference>
<sequence>MRRIAGRTRAAGQHAAPPTPERTDMARIGLVGFFGWGNYGDELFLENWRATIGLHHEVEVVHDMLSQPYFSRPAVEVVKDFDALVIGGGDLVIPNKISPLYWNRAWLAKPIYISGVGVPTWIKHQAPDVMERLRNFFQHENVRHIGVRDQESAHWVRRELAPKVPVEAHADLAFNLLLPPAVKFDRPTIGINLRSHRAGSDPAALVKVCQTYADRGYDVVNIVLGTGRTRTTDLEVARAFPFDRQVILESEDTAELSSYLGGLDVLVSNKFHGTVVATMYGVSSVVLSSTTKSRNLYRRLSREHLLSTNEDPDMLRKVELAAAPVSSAAVRQLEVEANAAVRTLVGKLNADFRPSYKAASGS</sequence>
<dbReference type="PANTHER" id="PTHR36836">
    <property type="entry name" value="COLANIC ACID BIOSYNTHESIS PROTEIN WCAK"/>
    <property type="match status" value="1"/>
</dbReference>
<comment type="caution">
    <text evidence="3">The sequence shown here is derived from an EMBL/GenBank/DDBJ whole genome shotgun (WGS) entry which is preliminary data.</text>
</comment>
<keyword evidence="3" id="KW-0808">Transferase</keyword>
<dbReference type="GO" id="GO:0016740">
    <property type="term" value="F:transferase activity"/>
    <property type="evidence" value="ECO:0007669"/>
    <property type="project" value="UniProtKB-KW"/>
</dbReference>
<evidence type="ECO:0000259" key="2">
    <source>
        <dbReference type="Pfam" id="PF04230"/>
    </source>
</evidence>
<accession>A0A367YTC0</accession>
<dbReference type="InterPro" id="IPR007345">
    <property type="entry name" value="Polysacch_pyruvyl_Trfase"/>
</dbReference>